<proteinExistence type="predicted"/>
<evidence type="ECO:0000313" key="2">
    <source>
        <dbReference type="Proteomes" id="UP000187203"/>
    </source>
</evidence>
<evidence type="ECO:0000313" key="1">
    <source>
        <dbReference type="EMBL" id="OMO93066.1"/>
    </source>
</evidence>
<dbReference type="EMBL" id="AWUE01016298">
    <property type="protein sequence ID" value="OMO93066.1"/>
    <property type="molecule type" value="Genomic_DNA"/>
</dbReference>
<organism evidence="1 2">
    <name type="scientific">Corchorus olitorius</name>
    <dbReference type="NCBI Taxonomy" id="93759"/>
    <lineage>
        <taxon>Eukaryota</taxon>
        <taxon>Viridiplantae</taxon>
        <taxon>Streptophyta</taxon>
        <taxon>Embryophyta</taxon>
        <taxon>Tracheophyta</taxon>
        <taxon>Spermatophyta</taxon>
        <taxon>Magnoliopsida</taxon>
        <taxon>eudicotyledons</taxon>
        <taxon>Gunneridae</taxon>
        <taxon>Pentapetalae</taxon>
        <taxon>rosids</taxon>
        <taxon>malvids</taxon>
        <taxon>Malvales</taxon>
        <taxon>Malvaceae</taxon>
        <taxon>Grewioideae</taxon>
        <taxon>Apeibeae</taxon>
        <taxon>Corchorus</taxon>
    </lineage>
</organism>
<name>A0A1R3JE22_9ROSI</name>
<sequence length="33" mass="3798">MVRVDLISRSFRGSELIPDDPVISFQEVFDDQS</sequence>
<dbReference type="Proteomes" id="UP000187203">
    <property type="component" value="Unassembled WGS sequence"/>
</dbReference>
<protein>
    <submittedName>
        <fullName evidence="1">Uncharacterized protein</fullName>
    </submittedName>
</protein>
<reference evidence="2" key="1">
    <citation type="submission" date="2013-09" db="EMBL/GenBank/DDBJ databases">
        <title>Corchorus olitorius genome sequencing.</title>
        <authorList>
            <person name="Alam M."/>
            <person name="Haque M.S."/>
            <person name="Islam M.S."/>
            <person name="Emdad E.M."/>
            <person name="Islam M.M."/>
            <person name="Ahmed B."/>
            <person name="Halim A."/>
            <person name="Hossen Q.M.M."/>
            <person name="Hossain M.Z."/>
            <person name="Ahmed R."/>
            <person name="Khan M.M."/>
            <person name="Islam R."/>
            <person name="Rashid M.M."/>
            <person name="Khan S.A."/>
            <person name="Rahman M.S."/>
            <person name="Alam M."/>
            <person name="Yahiya A.S."/>
            <person name="Khan M.S."/>
            <person name="Azam M.S."/>
            <person name="Haque T."/>
            <person name="Lashkar M.Z.H."/>
            <person name="Akhand A.I."/>
            <person name="Morshed G."/>
            <person name="Roy S."/>
            <person name="Uddin K.S."/>
            <person name="Rabeya T."/>
            <person name="Hossain A.S."/>
            <person name="Chowdhury A."/>
            <person name="Snigdha A.R."/>
            <person name="Mortoza M.S."/>
            <person name="Matin S.A."/>
            <person name="Hoque S.M.E."/>
            <person name="Islam M.K."/>
            <person name="Roy D.K."/>
            <person name="Haider R."/>
            <person name="Moosa M.M."/>
            <person name="Elias S.M."/>
            <person name="Hasan A.M."/>
            <person name="Jahan S."/>
            <person name="Shafiuddin M."/>
            <person name="Mahmood N."/>
            <person name="Shommy N.S."/>
        </authorList>
    </citation>
    <scope>NUCLEOTIDE SEQUENCE [LARGE SCALE GENOMIC DNA]</scope>
    <source>
        <strain evidence="2">cv. O-4</strain>
    </source>
</reference>
<gene>
    <name evidence="1" type="ORF">COLO4_17133</name>
</gene>
<accession>A0A1R3JE22</accession>
<comment type="caution">
    <text evidence="1">The sequence shown here is derived from an EMBL/GenBank/DDBJ whole genome shotgun (WGS) entry which is preliminary data.</text>
</comment>
<keyword evidence="2" id="KW-1185">Reference proteome</keyword>
<dbReference type="AlphaFoldDB" id="A0A1R3JE22"/>